<evidence type="ECO:0000313" key="4">
    <source>
        <dbReference type="Proteomes" id="UP000054251"/>
    </source>
</evidence>
<dbReference type="InterPro" id="IPR005123">
    <property type="entry name" value="Oxoglu/Fe-dep_dioxygenase_dom"/>
</dbReference>
<dbReference type="GO" id="GO:0044283">
    <property type="term" value="P:small molecule biosynthetic process"/>
    <property type="evidence" value="ECO:0007669"/>
    <property type="project" value="UniProtKB-ARBA"/>
</dbReference>
<protein>
    <recommendedName>
        <fullName evidence="2">Fe2OG dioxygenase domain-containing protein</fullName>
    </recommendedName>
</protein>
<dbReference type="SUPFAM" id="SSF51197">
    <property type="entry name" value="Clavaminate synthase-like"/>
    <property type="match status" value="1"/>
</dbReference>
<keyword evidence="1" id="KW-0479">Metal-binding</keyword>
<dbReference type="PANTHER" id="PTHR47990">
    <property type="entry name" value="2-OXOGLUTARATE (2OG) AND FE(II)-DEPENDENT OXYGENASE SUPERFAMILY PROTEIN-RELATED"/>
    <property type="match status" value="1"/>
</dbReference>
<evidence type="ECO:0000313" key="3">
    <source>
        <dbReference type="EMBL" id="KSA00399.1"/>
    </source>
</evidence>
<sequence length="341" mass="38417">MCSSTSNPLKIVDVTSVDEKTAEELLEAATSQGFLFIEGHDFSKEEVDMLFEVSKEFFALPDSYKEKYLIDSSNHGYTNYGGENLDPSSQKKGDPKEALNFCCLDFLSGLSSRPIPDWFNEDPARLKLVQSTIKKLYGLSIKILNILALGLKIEDTDECKGIDWFNSRYLASKESGSTFRFLHYPGQKSLNPEAVIRAGAHTDYGSMTLLFQQENQEGLEIYSPVSKKWEAVPFVPANSQKFPNSAPPIVVNIADQLSYWTAGLLKSTIHRVRFPAKFQETDQDRYSIVFFSHPNDESLLEPVPSELVRARKGRGANKESTLLTAKQHLDKRLAATYGWQY</sequence>
<organism evidence="3 4">
    <name type="scientific">Debaryomyces fabryi</name>
    <dbReference type="NCBI Taxonomy" id="58627"/>
    <lineage>
        <taxon>Eukaryota</taxon>
        <taxon>Fungi</taxon>
        <taxon>Dikarya</taxon>
        <taxon>Ascomycota</taxon>
        <taxon>Saccharomycotina</taxon>
        <taxon>Pichiomycetes</taxon>
        <taxon>Debaryomycetaceae</taxon>
        <taxon>Debaryomyces</taxon>
    </lineage>
</organism>
<dbReference type="GO" id="GO:0016491">
    <property type="term" value="F:oxidoreductase activity"/>
    <property type="evidence" value="ECO:0007669"/>
    <property type="project" value="UniProtKB-KW"/>
</dbReference>
<gene>
    <name evidence="3" type="ORF">AC631_03826</name>
</gene>
<dbReference type="Pfam" id="PF03171">
    <property type="entry name" value="2OG-FeII_Oxy"/>
    <property type="match status" value="1"/>
</dbReference>
<name>A0A0V1PWS1_9ASCO</name>
<reference evidence="3 4" key="1">
    <citation type="submission" date="2015-11" db="EMBL/GenBank/DDBJ databases">
        <title>The genome of Debaryomyces fabryi.</title>
        <authorList>
            <person name="Tafer H."/>
            <person name="Lopandic K."/>
        </authorList>
    </citation>
    <scope>NUCLEOTIDE SEQUENCE [LARGE SCALE GENOMIC DNA]</scope>
    <source>
        <strain evidence="3 4">CBS 789</strain>
    </source>
</reference>
<evidence type="ECO:0000256" key="1">
    <source>
        <dbReference type="RuleBase" id="RU003682"/>
    </source>
</evidence>
<dbReference type="OrthoDB" id="288590at2759"/>
<dbReference type="InterPro" id="IPR027443">
    <property type="entry name" value="IPNS-like_sf"/>
</dbReference>
<dbReference type="InterPro" id="IPR050231">
    <property type="entry name" value="Iron_ascorbate_oxido_reductase"/>
</dbReference>
<dbReference type="Pfam" id="PF14226">
    <property type="entry name" value="DIOX_N"/>
    <property type="match status" value="1"/>
</dbReference>
<comment type="similarity">
    <text evidence="1">Belongs to the iron/ascorbate-dependent oxidoreductase family.</text>
</comment>
<dbReference type="RefSeq" id="XP_015466501.1">
    <property type="nucleotide sequence ID" value="XM_015612655.1"/>
</dbReference>
<dbReference type="Proteomes" id="UP000054251">
    <property type="component" value="Unassembled WGS sequence"/>
</dbReference>
<dbReference type="Gene3D" id="2.60.120.330">
    <property type="entry name" value="B-lactam Antibiotic, Isopenicillin N Synthase, Chain"/>
    <property type="match status" value="1"/>
</dbReference>
<dbReference type="AlphaFoldDB" id="A0A0V1PWS1"/>
<dbReference type="GeneID" id="26840835"/>
<dbReference type="EMBL" id="LMYN01000089">
    <property type="protein sequence ID" value="KSA00399.1"/>
    <property type="molecule type" value="Genomic_DNA"/>
</dbReference>
<dbReference type="PROSITE" id="PS51471">
    <property type="entry name" value="FE2OG_OXY"/>
    <property type="match status" value="1"/>
</dbReference>
<feature type="domain" description="Fe2OG dioxygenase" evidence="2">
    <location>
        <begin position="174"/>
        <end position="294"/>
    </location>
</feature>
<dbReference type="InterPro" id="IPR044861">
    <property type="entry name" value="IPNS-like_FE2OG_OXY"/>
</dbReference>
<keyword evidence="1" id="KW-0408">Iron</keyword>
<dbReference type="GO" id="GO:0046872">
    <property type="term" value="F:metal ion binding"/>
    <property type="evidence" value="ECO:0007669"/>
    <property type="project" value="UniProtKB-KW"/>
</dbReference>
<evidence type="ECO:0000259" key="2">
    <source>
        <dbReference type="PROSITE" id="PS51471"/>
    </source>
</evidence>
<dbReference type="FunFam" id="2.60.120.330:FF:000051">
    <property type="entry name" value="Clavaminate synthase-like protein"/>
    <property type="match status" value="1"/>
</dbReference>
<dbReference type="InterPro" id="IPR026992">
    <property type="entry name" value="DIOX_N"/>
</dbReference>
<keyword evidence="4" id="KW-1185">Reference proteome</keyword>
<proteinExistence type="inferred from homology"/>
<accession>A0A0V1PWS1</accession>
<keyword evidence="1" id="KW-0560">Oxidoreductase</keyword>
<comment type="caution">
    <text evidence="3">The sequence shown here is derived from an EMBL/GenBank/DDBJ whole genome shotgun (WGS) entry which is preliminary data.</text>
</comment>